<reference evidence="1" key="1">
    <citation type="journal article" date="2015" name="Genome Biol. Evol.">
        <title>Organellar Genomes of White Spruce (Picea glauca): Assembly and Annotation.</title>
        <authorList>
            <person name="Jackman S.D."/>
            <person name="Warren R.L."/>
            <person name="Gibb E.A."/>
            <person name="Vandervalk B.P."/>
            <person name="Mohamadi H."/>
            <person name="Chu J."/>
            <person name="Raymond A."/>
            <person name="Pleasance S."/>
            <person name="Coope R."/>
            <person name="Wildung M.R."/>
            <person name="Ritland C.E."/>
            <person name="Bousquet J."/>
            <person name="Jones S.J."/>
            <person name="Bohlmann J."/>
            <person name="Birol I."/>
        </authorList>
    </citation>
    <scope>NUCLEOTIDE SEQUENCE [LARGE SCALE GENOMIC DNA]</scope>
    <source>
        <tissue evidence="1">Flushing bud</tissue>
    </source>
</reference>
<evidence type="ECO:0000313" key="1">
    <source>
        <dbReference type="EMBL" id="KUM48161.1"/>
    </source>
</evidence>
<dbReference type="AlphaFoldDB" id="A0A101LZD4"/>
<accession>A0A101LZD4</accession>
<sequence length="76" mass="8225">MLAPVLNSSAPAFYLEMILLQVMLSVGPYPSNLFFSLPSCAPVLVVGKVCGQDVTNRVGSFFTVPGCYEPSILYTY</sequence>
<organism evidence="1">
    <name type="scientific">Picea glauca</name>
    <name type="common">White spruce</name>
    <name type="synonym">Pinus glauca</name>
    <dbReference type="NCBI Taxonomy" id="3330"/>
    <lineage>
        <taxon>Eukaryota</taxon>
        <taxon>Viridiplantae</taxon>
        <taxon>Streptophyta</taxon>
        <taxon>Embryophyta</taxon>
        <taxon>Tracheophyta</taxon>
        <taxon>Spermatophyta</taxon>
        <taxon>Pinopsida</taxon>
        <taxon>Pinidae</taxon>
        <taxon>Conifers I</taxon>
        <taxon>Pinales</taxon>
        <taxon>Pinaceae</taxon>
        <taxon>Picea</taxon>
    </lineage>
</organism>
<geneLocation type="mitochondrion" evidence="1"/>
<protein>
    <submittedName>
        <fullName evidence="1">Uncharacterized protein</fullName>
    </submittedName>
</protein>
<dbReference type="EMBL" id="LKAM01000006">
    <property type="protein sequence ID" value="KUM48161.1"/>
    <property type="molecule type" value="Genomic_DNA"/>
</dbReference>
<gene>
    <name evidence="1" type="ORF">ABT39_MTgene5157</name>
</gene>
<name>A0A101LZD4_PICGL</name>
<proteinExistence type="predicted"/>
<keyword evidence="1" id="KW-0496">Mitochondrion</keyword>
<comment type="caution">
    <text evidence="1">The sequence shown here is derived from an EMBL/GenBank/DDBJ whole genome shotgun (WGS) entry which is preliminary data.</text>
</comment>